<dbReference type="GeneID" id="25264691"/>
<dbReference type="PANTHER" id="PTHR48032:SF6">
    <property type="entry name" value="RNA-BINDING (RRM_RBD_RNP MOTIFS) FAMILY PROTEIN"/>
    <property type="match status" value="1"/>
</dbReference>
<feature type="domain" description="RRM" evidence="5">
    <location>
        <begin position="224"/>
        <end position="301"/>
    </location>
</feature>
<dbReference type="Gene3D" id="3.30.70.330">
    <property type="match status" value="2"/>
</dbReference>
<dbReference type="SMART" id="SM00360">
    <property type="entry name" value="RRM"/>
    <property type="match status" value="2"/>
</dbReference>
<feature type="compositionally biased region" description="Basic and acidic residues" evidence="4">
    <location>
        <begin position="481"/>
        <end position="490"/>
    </location>
</feature>
<dbReference type="InterPro" id="IPR035979">
    <property type="entry name" value="RBD_domain_sf"/>
</dbReference>
<feature type="compositionally biased region" description="Low complexity" evidence="4">
    <location>
        <begin position="329"/>
        <end position="351"/>
    </location>
</feature>
<dbReference type="Proteomes" id="UP000027361">
    <property type="component" value="Unassembled WGS sequence"/>
</dbReference>
<dbReference type="PROSITE" id="PS50102">
    <property type="entry name" value="RRM"/>
    <property type="match status" value="2"/>
</dbReference>
<feature type="compositionally biased region" description="Gly residues" evidence="4">
    <location>
        <begin position="114"/>
        <end position="129"/>
    </location>
</feature>
<comment type="caution">
    <text evidence="6">The sequence shown here is derived from an EMBL/GenBank/DDBJ whole genome shotgun (WGS) entry which is preliminary data.</text>
</comment>
<dbReference type="SUPFAM" id="SSF54928">
    <property type="entry name" value="RNA-binding domain, RBD"/>
    <property type="match status" value="2"/>
</dbReference>
<name>A0A066VXJ4_TILAU</name>
<evidence type="ECO:0000256" key="2">
    <source>
        <dbReference type="ARBA" id="ARBA00022884"/>
    </source>
</evidence>
<dbReference type="Pfam" id="PF00076">
    <property type="entry name" value="RRM_1"/>
    <property type="match status" value="2"/>
</dbReference>
<dbReference type="AlphaFoldDB" id="A0A066VXJ4"/>
<reference evidence="6 7" key="1">
    <citation type="submission" date="2014-05" db="EMBL/GenBank/DDBJ databases">
        <title>Draft genome sequence of a rare smut relative, Tilletiaria anomala UBC 951.</title>
        <authorList>
            <consortium name="DOE Joint Genome Institute"/>
            <person name="Toome M."/>
            <person name="Kuo A."/>
            <person name="Henrissat B."/>
            <person name="Lipzen A."/>
            <person name="Tritt A."/>
            <person name="Yoshinaga Y."/>
            <person name="Zane M."/>
            <person name="Barry K."/>
            <person name="Grigoriev I.V."/>
            <person name="Spatafora J.W."/>
            <person name="Aimea M.C."/>
        </authorList>
    </citation>
    <scope>NUCLEOTIDE SEQUENCE [LARGE SCALE GENOMIC DNA]</scope>
    <source>
        <strain evidence="6 7">UBC 951</strain>
    </source>
</reference>
<protein>
    <submittedName>
        <fullName evidence="6">RNA-binding domain-containing protein</fullName>
    </submittedName>
</protein>
<dbReference type="FunFam" id="3.30.70.330:FF:000025">
    <property type="entry name" value="RNA-binding protein Musashi homolog 2 isoform X1"/>
    <property type="match status" value="1"/>
</dbReference>
<dbReference type="OrthoDB" id="1875751at2759"/>
<dbReference type="CDD" id="cd12577">
    <property type="entry name" value="RRM1_Hrp1p"/>
    <property type="match status" value="1"/>
</dbReference>
<feature type="region of interest" description="Disordered" evidence="4">
    <location>
        <begin position="446"/>
        <end position="507"/>
    </location>
</feature>
<feature type="region of interest" description="Disordered" evidence="4">
    <location>
        <begin position="1"/>
        <end position="143"/>
    </location>
</feature>
<dbReference type="InterPro" id="IPR012677">
    <property type="entry name" value="Nucleotide-bd_a/b_plait_sf"/>
</dbReference>
<keyword evidence="7" id="KW-1185">Reference proteome</keyword>
<evidence type="ECO:0000313" key="6">
    <source>
        <dbReference type="EMBL" id="KDN43539.1"/>
    </source>
</evidence>
<dbReference type="InParanoid" id="A0A066VXJ4"/>
<feature type="compositionally biased region" description="Low complexity" evidence="4">
    <location>
        <begin position="95"/>
        <end position="113"/>
    </location>
</feature>
<evidence type="ECO:0000259" key="5">
    <source>
        <dbReference type="PROSITE" id="PS50102"/>
    </source>
</evidence>
<feature type="compositionally biased region" description="Gly residues" evidence="4">
    <location>
        <begin position="312"/>
        <end position="325"/>
    </location>
</feature>
<dbReference type="GO" id="GO:0006417">
    <property type="term" value="P:regulation of translation"/>
    <property type="evidence" value="ECO:0007669"/>
    <property type="project" value="TreeGrafter"/>
</dbReference>
<keyword evidence="1" id="KW-0677">Repeat</keyword>
<evidence type="ECO:0000313" key="7">
    <source>
        <dbReference type="Proteomes" id="UP000027361"/>
    </source>
</evidence>
<dbReference type="RefSeq" id="XP_013242400.1">
    <property type="nucleotide sequence ID" value="XM_013386946.1"/>
</dbReference>
<dbReference type="EMBL" id="JMSN01000060">
    <property type="protein sequence ID" value="KDN43539.1"/>
    <property type="molecule type" value="Genomic_DNA"/>
</dbReference>
<gene>
    <name evidence="6" type="ORF">K437DRAFT_257432</name>
</gene>
<feature type="domain" description="RRM" evidence="5">
    <location>
        <begin position="140"/>
        <end position="215"/>
    </location>
</feature>
<proteinExistence type="predicted"/>
<dbReference type="OMA" id="MAWQQMM"/>
<evidence type="ECO:0000256" key="3">
    <source>
        <dbReference type="PROSITE-ProRule" id="PRU00176"/>
    </source>
</evidence>
<organism evidence="6 7">
    <name type="scientific">Tilletiaria anomala (strain ATCC 24038 / CBS 436.72 / UBC 951)</name>
    <dbReference type="NCBI Taxonomy" id="1037660"/>
    <lineage>
        <taxon>Eukaryota</taxon>
        <taxon>Fungi</taxon>
        <taxon>Dikarya</taxon>
        <taxon>Basidiomycota</taxon>
        <taxon>Ustilaginomycotina</taxon>
        <taxon>Exobasidiomycetes</taxon>
        <taxon>Georgefischeriales</taxon>
        <taxon>Tilletiariaceae</taxon>
        <taxon>Tilletiaria</taxon>
    </lineage>
</organism>
<dbReference type="STRING" id="1037660.A0A066VXJ4"/>
<dbReference type="PANTHER" id="PTHR48032">
    <property type="entry name" value="RNA-BINDING PROTEIN MUSASHI HOMOLOG RBP6"/>
    <property type="match status" value="1"/>
</dbReference>
<accession>A0A066VXJ4</accession>
<evidence type="ECO:0000256" key="1">
    <source>
        <dbReference type="ARBA" id="ARBA00022737"/>
    </source>
</evidence>
<dbReference type="InterPro" id="IPR000504">
    <property type="entry name" value="RRM_dom"/>
</dbReference>
<sequence>MYNQDDDLYGDLYGDGGDAGATDTSKLTPQASAPKEEPAPSSKVASATPSTSFIPPAASSSSSFIPAAPADSKPAAKQEAHSHGQYSGQGESRTSAGPPAHISASGAGSSSEGTGSGAQGSGYGAGGNGSARPSDSREDGKMFVGGLNWDTTDEGLKKYFSQFGKVAACTIMRDPTSGKSRGFAFLTFEDPKAVNTVMVREHFLDGKIIDPKRAIPRPDQAKTQKCFVGGVPQTATQESFRQFFSKFGTVLNSTVMMDKDTGRPRGFGFVTFEDDTSVDHCIRNSPLVYEGSQIEVKRATSKNDPNERQPGGAVGGRSGARGGYGNYPTPSWSGSTGGSASAWGSSDTSGGAAGMGSMNPMMMGVMNPMMMGMGGMSGTAAGGAGAGGAPAFDPQAMARMYQTMGWGTNKWNPQMAWQQMMSAMGSMYGAGGAGMGAGGAWAAYGQQGGSGGQSADGAWSAQGGDGRDGRSGSPEYGRGGGSDRNRERSPSRGGSGGDRWGGRVERY</sequence>
<feature type="region of interest" description="Disordered" evidence="4">
    <location>
        <begin position="298"/>
        <end position="351"/>
    </location>
</feature>
<keyword evidence="2 3" id="KW-0694">RNA-binding</keyword>
<dbReference type="FunCoup" id="A0A066VXJ4">
    <property type="interactions" value="135"/>
</dbReference>
<feature type="compositionally biased region" description="Low complexity" evidence="4">
    <location>
        <begin position="45"/>
        <end position="73"/>
    </location>
</feature>
<feature type="compositionally biased region" description="Polar residues" evidence="4">
    <location>
        <begin position="84"/>
        <end position="94"/>
    </location>
</feature>
<dbReference type="GO" id="GO:0003729">
    <property type="term" value="F:mRNA binding"/>
    <property type="evidence" value="ECO:0007669"/>
    <property type="project" value="TreeGrafter"/>
</dbReference>
<dbReference type="InterPro" id="IPR034156">
    <property type="entry name" value="Hrp1_RRM1"/>
</dbReference>
<dbReference type="HOGENOM" id="CLU_471881_0_0_1"/>
<evidence type="ECO:0000256" key="4">
    <source>
        <dbReference type="SAM" id="MobiDB-lite"/>
    </source>
</evidence>